<comment type="caution">
    <text evidence="2">The sequence shown here is derived from an EMBL/GenBank/DDBJ whole genome shotgun (WGS) entry which is preliminary data.</text>
</comment>
<dbReference type="Gene3D" id="3.40.960.10">
    <property type="entry name" value="VSR Endonuclease"/>
    <property type="match status" value="1"/>
</dbReference>
<dbReference type="Pfam" id="PF13338">
    <property type="entry name" value="AbiEi_4"/>
    <property type="match status" value="1"/>
</dbReference>
<proteinExistence type="predicted"/>
<name>A0A921EMM5_9ACTN</name>
<dbReference type="InterPro" id="IPR025159">
    <property type="entry name" value="AbiEi_N"/>
</dbReference>
<dbReference type="AlphaFoldDB" id="A0A921EMM5"/>
<protein>
    <submittedName>
        <fullName evidence="2">Type IV toxin-antitoxin system AbiEi family antitoxin domain-containing protein</fullName>
    </submittedName>
</protein>
<reference evidence="2" key="1">
    <citation type="journal article" date="2021" name="PeerJ">
        <title>Extensive microbial diversity within the chicken gut microbiome revealed by metagenomics and culture.</title>
        <authorList>
            <person name="Gilroy R."/>
            <person name="Ravi A."/>
            <person name="Getino M."/>
            <person name="Pursley I."/>
            <person name="Horton D.L."/>
            <person name="Alikhan N.F."/>
            <person name="Baker D."/>
            <person name="Gharbi K."/>
            <person name="Hall N."/>
            <person name="Watson M."/>
            <person name="Adriaenssens E.M."/>
            <person name="Foster-Nyarko E."/>
            <person name="Jarju S."/>
            <person name="Secka A."/>
            <person name="Antonio M."/>
            <person name="Oren A."/>
            <person name="Chaudhuri R.R."/>
            <person name="La Ragione R."/>
            <person name="Hildebrand F."/>
            <person name="Pallen M.J."/>
        </authorList>
    </citation>
    <scope>NUCLEOTIDE SEQUENCE</scope>
    <source>
        <strain evidence="2">ChiGjej3B3-7470</strain>
    </source>
</reference>
<accession>A0A921EMM5</accession>
<organism evidence="2 3">
    <name type="scientific">Tessaracoccus flavescens</name>
    <dbReference type="NCBI Taxonomy" id="399497"/>
    <lineage>
        <taxon>Bacteria</taxon>
        <taxon>Bacillati</taxon>
        <taxon>Actinomycetota</taxon>
        <taxon>Actinomycetes</taxon>
        <taxon>Propionibacteriales</taxon>
        <taxon>Propionibacteriaceae</taxon>
        <taxon>Tessaracoccus</taxon>
    </lineage>
</organism>
<feature type="domain" description="AbiEi antitoxin N-terminal" evidence="1">
    <location>
        <begin position="4"/>
        <end position="39"/>
    </location>
</feature>
<evidence type="ECO:0000313" key="2">
    <source>
        <dbReference type="EMBL" id="HJE50471.1"/>
    </source>
</evidence>
<dbReference type="EMBL" id="DYZF01000014">
    <property type="protein sequence ID" value="HJE50471.1"/>
    <property type="molecule type" value="Genomic_DNA"/>
</dbReference>
<sequence>MNTGVLSYQELRELGMSRTAIEHALARGVLMRVARGWYATTEAHPGVVSALKAGARVGCLTGCDLYGLWTPRHGQVHAVYPENRGVRPAKGLVLHSSTHERFPRGIVWPLWDCLDQVARRHDAESALIVLESAVNLGQVTDADARSLISALPLKAARAMSLFDVAESGSETRVRLFFQRRRVPVIPQAYIAGIGRVDILVGDRLIIECDSREFHGPDRQVIDRSRDLAAMDLGLERIRLSYPQIWHTWASTQVSLNRALQRRLHR</sequence>
<dbReference type="Proteomes" id="UP000712713">
    <property type="component" value="Unassembled WGS sequence"/>
</dbReference>
<evidence type="ECO:0000259" key="1">
    <source>
        <dbReference type="Pfam" id="PF13338"/>
    </source>
</evidence>
<reference evidence="2" key="2">
    <citation type="submission" date="2021-09" db="EMBL/GenBank/DDBJ databases">
        <authorList>
            <person name="Gilroy R."/>
        </authorList>
    </citation>
    <scope>NUCLEOTIDE SEQUENCE</scope>
    <source>
        <strain evidence="2">ChiGjej3B3-7470</strain>
    </source>
</reference>
<evidence type="ECO:0000313" key="3">
    <source>
        <dbReference type="Proteomes" id="UP000712713"/>
    </source>
</evidence>
<gene>
    <name evidence="2" type="ORF">K8V15_00535</name>
</gene>